<dbReference type="AlphaFoldDB" id="A0A0E9QNY0"/>
<organism evidence="1">
    <name type="scientific">Anguilla anguilla</name>
    <name type="common">European freshwater eel</name>
    <name type="synonym">Muraena anguilla</name>
    <dbReference type="NCBI Taxonomy" id="7936"/>
    <lineage>
        <taxon>Eukaryota</taxon>
        <taxon>Metazoa</taxon>
        <taxon>Chordata</taxon>
        <taxon>Craniata</taxon>
        <taxon>Vertebrata</taxon>
        <taxon>Euteleostomi</taxon>
        <taxon>Actinopterygii</taxon>
        <taxon>Neopterygii</taxon>
        <taxon>Teleostei</taxon>
        <taxon>Anguilliformes</taxon>
        <taxon>Anguillidae</taxon>
        <taxon>Anguilla</taxon>
    </lineage>
</organism>
<accession>A0A0E9QNY0</accession>
<sequence length="31" mass="3376">MDPQLSEDYEGSGVWTHMQSAIICPVKGPAQ</sequence>
<reference evidence="1" key="1">
    <citation type="submission" date="2014-11" db="EMBL/GenBank/DDBJ databases">
        <authorList>
            <person name="Amaro Gonzalez C."/>
        </authorList>
    </citation>
    <scope>NUCLEOTIDE SEQUENCE</scope>
</reference>
<protein>
    <submittedName>
        <fullName evidence="1">Uncharacterized protein</fullName>
    </submittedName>
</protein>
<proteinExistence type="predicted"/>
<dbReference type="EMBL" id="GBXM01090048">
    <property type="protein sequence ID" value="JAH18529.1"/>
    <property type="molecule type" value="Transcribed_RNA"/>
</dbReference>
<reference evidence="1" key="2">
    <citation type="journal article" date="2015" name="Fish Shellfish Immunol.">
        <title>Early steps in the European eel (Anguilla anguilla)-Vibrio vulnificus interaction in the gills: Role of the RtxA13 toxin.</title>
        <authorList>
            <person name="Callol A."/>
            <person name="Pajuelo D."/>
            <person name="Ebbesson L."/>
            <person name="Teles M."/>
            <person name="MacKenzie S."/>
            <person name="Amaro C."/>
        </authorList>
    </citation>
    <scope>NUCLEOTIDE SEQUENCE</scope>
</reference>
<name>A0A0E9QNY0_ANGAN</name>
<evidence type="ECO:0000313" key="1">
    <source>
        <dbReference type="EMBL" id="JAH18529.1"/>
    </source>
</evidence>